<dbReference type="GO" id="GO:0000160">
    <property type="term" value="P:phosphorelay signal transduction system"/>
    <property type="evidence" value="ECO:0007669"/>
    <property type="project" value="InterPro"/>
</dbReference>
<evidence type="ECO:0000313" key="4">
    <source>
        <dbReference type="Proteomes" id="UP000231409"/>
    </source>
</evidence>
<comment type="caution">
    <text evidence="3">The sequence shown here is derived from an EMBL/GenBank/DDBJ whole genome shotgun (WGS) entry which is preliminary data.</text>
</comment>
<dbReference type="Gene3D" id="3.40.50.2300">
    <property type="match status" value="1"/>
</dbReference>
<reference evidence="3 4" key="1">
    <citation type="submission" date="2017-09" db="EMBL/GenBank/DDBJ databases">
        <title>The draft genome sequences of Marinobacter sp. PWS21.</title>
        <authorList>
            <person name="Cao J."/>
        </authorList>
    </citation>
    <scope>NUCLEOTIDE SEQUENCE [LARGE SCALE GENOMIC DNA]</scope>
    <source>
        <strain evidence="3 4">PWS21</strain>
    </source>
</reference>
<dbReference type="InterPro" id="IPR011006">
    <property type="entry name" value="CheY-like_superfamily"/>
</dbReference>
<dbReference type="Pfam" id="PF00072">
    <property type="entry name" value="Response_reg"/>
    <property type="match status" value="1"/>
</dbReference>
<dbReference type="PANTHER" id="PTHR44520">
    <property type="entry name" value="RESPONSE REGULATOR RCP1-RELATED"/>
    <property type="match status" value="1"/>
</dbReference>
<dbReference type="RefSeq" id="WP_099614454.1">
    <property type="nucleotide sequence ID" value="NZ_KZ319370.1"/>
</dbReference>
<dbReference type="Proteomes" id="UP000231409">
    <property type="component" value="Unassembled WGS sequence"/>
</dbReference>
<organism evidence="3 4">
    <name type="scientific">Marinobacter profundi</name>
    <dbReference type="NCBI Taxonomy" id="2666256"/>
    <lineage>
        <taxon>Bacteria</taxon>
        <taxon>Pseudomonadati</taxon>
        <taxon>Pseudomonadota</taxon>
        <taxon>Gammaproteobacteria</taxon>
        <taxon>Pseudomonadales</taxon>
        <taxon>Marinobacteraceae</taxon>
        <taxon>Marinobacter</taxon>
    </lineage>
</organism>
<proteinExistence type="predicted"/>
<dbReference type="CDD" id="cd17557">
    <property type="entry name" value="REC_Rcp-like"/>
    <property type="match status" value="1"/>
</dbReference>
<feature type="modified residue" description="4-aspartylphosphate" evidence="1">
    <location>
        <position position="69"/>
    </location>
</feature>
<dbReference type="InterPro" id="IPR001789">
    <property type="entry name" value="Sig_transdc_resp-reg_receiver"/>
</dbReference>
<dbReference type="AlphaFoldDB" id="A0A2G1ULL3"/>
<dbReference type="InterPro" id="IPR052893">
    <property type="entry name" value="TCS_response_regulator"/>
</dbReference>
<dbReference type="PANTHER" id="PTHR44520:SF2">
    <property type="entry name" value="RESPONSE REGULATOR RCP1"/>
    <property type="match status" value="1"/>
</dbReference>
<accession>A0A2G1ULL3</accession>
<feature type="domain" description="Response regulatory" evidence="2">
    <location>
        <begin position="9"/>
        <end position="136"/>
    </location>
</feature>
<protein>
    <submittedName>
        <fullName evidence="3">Two-component system response regulator</fullName>
    </submittedName>
</protein>
<gene>
    <name evidence="3" type="ORF">CLH61_09405</name>
</gene>
<dbReference type="PROSITE" id="PS50110">
    <property type="entry name" value="RESPONSE_REGULATORY"/>
    <property type="match status" value="1"/>
</dbReference>
<evidence type="ECO:0000313" key="3">
    <source>
        <dbReference type="EMBL" id="PHQ15329.1"/>
    </source>
</evidence>
<keyword evidence="4" id="KW-1185">Reference proteome</keyword>
<evidence type="ECO:0000259" key="2">
    <source>
        <dbReference type="PROSITE" id="PS50110"/>
    </source>
</evidence>
<evidence type="ECO:0000256" key="1">
    <source>
        <dbReference type="PROSITE-ProRule" id="PRU00169"/>
    </source>
</evidence>
<sequence length="153" mass="17778">MTERTLSPTILIADDDPDDRLMIRDAFADRCRDCRLCFVEDGEEALRFLENALHKQTADCPLPDLILLDLNMPLKDGRETLRELKADPRFRRIPTVILTTSHSDDDIDDCYDHHANSYIIKPNRYSELLEVVTSLQSYWMDTVNLPPQNPHHE</sequence>
<dbReference type="SMART" id="SM00448">
    <property type="entry name" value="REC"/>
    <property type="match status" value="1"/>
</dbReference>
<name>A0A2G1ULL3_9GAMM</name>
<dbReference type="SUPFAM" id="SSF52172">
    <property type="entry name" value="CheY-like"/>
    <property type="match status" value="1"/>
</dbReference>
<dbReference type="EMBL" id="NTFH01000007">
    <property type="protein sequence ID" value="PHQ15329.1"/>
    <property type="molecule type" value="Genomic_DNA"/>
</dbReference>
<keyword evidence="1" id="KW-0597">Phosphoprotein</keyword>